<gene>
    <name evidence="2" type="ORF">NEOLI_000234</name>
</gene>
<evidence type="ECO:0000256" key="1">
    <source>
        <dbReference type="SAM" id="MobiDB-lite"/>
    </source>
</evidence>
<evidence type="ECO:0000313" key="2">
    <source>
        <dbReference type="EMBL" id="OLL22608.1"/>
    </source>
</evidence>
<evidence type="ECO:0000313" key="3">
    <source>
        <dbReference type="Proteomes" id="UP000186594"/>
    </source>
</evidence>
<feature type="region of interest" description="Disordered" evidence="1">
    <location>
        <begin position="72"/>
        <end position="105"/>
    </location>
</feature>
<protein>
    <submittedName>
        <fullName evidence="2">Uncharacterized protein</fullName>
    </submittedName>
</protein>
<feature type="region of interest" description="Disordered" evidence="1">
    <location>
        <begin position="1"/>
        <end position="30"/>
    </location>
</feature>
<comment type="caution">
    <text evidence="2">The sequence shown here is derived from an EMBL/GenBank/DDBJ whole genome shotgun (WGS) entry which is preliminary data.</text>
</comment>
<dbReference type="STRING" id="1198029.A0A1U7LJ06"/>
<dbReference type="EMBL" id="LXFE01003012">
    <property type="protein sequence ID" value="OLL22608.1"/>
    <property type="molecule type" value="Genomic_DNA"/>
</dbReference>
<dbReference type="AlphaFoldDB" id="A0A1U7LJ06"/>
<dbReference type="Proteomes" id="UP000186594">
    <property type="component" value="Unassembled WGS sequence"/>
</dbReference>
<dbReference type="PANTHER" id="PTHR38702:SF1">
    <property type="entry name" value="CALPONIN-HOMOLOGY (CH) DOMAIN-CONTAINING PROTEIN"/>
    <property type="match status" value="1"/>
</dbReference>
<sequence>MLPNASSHGSQARTGTDAVQKPQETQFSTSAQHRASVLALGSISHLQHHFARSGIKLTGTLGQYKKQTYQDSSYGSLCSSPEPEEEIPRPPTPKQPTYIQGAAKSIDPERLRARLDTDLEKCRLEWSTGDLVEEKAIDLVTFATFAIRSARAYSTQSIPNIMPDEEKAMRTKTVDCLGVLRRIAERDGKGGVTADECNLLLAWVHQLQVYLRKTDEETEERLQTSLTWIQGDWTDRELDRYHLFLLYFDPSPTPIPSPSDIPAFLDALRPGLRLCLIHNACTRRSRRPFGYISRHHLDTKIRYRATENLSYWRKAIEERWDVEADKFSVREIIEETKIGDAMLLDTVKRWCQIVINEISGDLNVRRLAPVTNGEKAFAAKDEGAAA</sequence>
<dbReference type="OMA" id="LQGMHIL"/>
<reference evidence="2 3" key="1">
    <citation type="submission" date="2016-04" db="EMBL/GenBank/DDBJ databases">
        <title>Evolutionary innovation and constraint leading to complex multicellularity in the Ascomycota.</title>
        <authorList>
            <person name="Cisse O."/>
            <person name="Nguyen A."/>
            <person name="Hewitt D.A."/>
            <person name="Jedd G."/>
            <person name="Stajich J.E."/>
        </authorList>
    </citation>
    <scope>NUCLEOTIDE SEQUENCE [LARGE SCALE GENOMIC DNA]</scope>
    <source>
        <strain evidence="2 3">DAH-3</strain>
    </source>
</reference>
<keyword evidence="3" id="KW-1185">Reference proteome</keyword>
<dbReference type="PANTHER" id="PTHR38702">
    <property type="entry name" value="CALPONIN-HOMOLOGY (CH) DOMAIN-CONTAINING PROTEIN"/>
    <property type="match status" value="1"/>
</dbReference>
<proteinExistence type="predicted"/>
<dbReference type="OrthoDB" id="2534759at2759"/>
<organism evidence="2 3">
    <name type="scientific">Neolecta irregularis (strain DAH-3)</name>
    <dbReference type="NCBI Taxonomy" id="1198029"/>
    <lineage>
        <taxon>Eukaryota</taxon>
        <taxon>Fungi</taxon>
        <taxon>Dikarya</taxon>
        <taxon>Ascomycota</taxon>
        <taxon>Taphrinomycotina</taxon>
        <taxon>Neolectales</taxon>
        <taxon>Neolectaceae</taxon>
        <taxon>Neolecta</taxon>
    </lineage>
</organism>
<name>A0A1U7LJ06_NEOID</name>
<accession>A0A1U7LJ06</accession>
<feature type="compositionally biased region" description="Polar residues" evidence="1">
    <location>
        <begin position="1"/>
        <end position="14"/>
    </location>
</feature>